<feature type="domain" description="AprE-like beta-barrel" evidence="8">
    <location>
        <begin position="65"/>
        <end position="117"/>
    </location>
</feature>
<organism evidence="9 10">
    <name type="scientific">Rhizobium rhododendri</name>
    <dbReference type="NCBI Taxonomy" id="2506430"/>
    <lineage>
        <taxon>Bacteria</taxon>
        <taxon>Pseudomonadati</taxon>
        <taxon>Pseudomonadota</taxon>
        <taxon>Alphaproteobacteria</taxon>
        <taxon>Hyphomicrobiales</taxon>
        <taxon>Rhizobiaceae</taxon>
        <taxon>Rhizobium/Agrobacterium group</taxon>
        <taxon>Rhizobium</taxon>
    </lineage>
</organism>
<evidence type="ECO:0000256" key="5">
    <source>
        <dbReference type="ARBA" id="ARBA00022989"/>
    </source>
</evidence>
<evidence type="ECO:0000313" key="9">
    <source>
        <dbReference type="EMBL" id="WFS26318.1"/>
    </source>
</evidence>
<gene>
    <name evidence="9" type="ORF">PR018_25165</name>
</gene>
<evidence type="ECO:0000256" key="1">
    <source>
        <dbReference type="ARBA" id="ARBA00004167"/>
    </source>
</evidence>
<dbReference type="PANTHER" id="PTHR30386">
    <property type="entry name" value="MEMBRANE FUSION SUBUNIT OF EMRAB-TOLC MULTIDRUG EFFLUX PUMP"/>
    <property type="match status" value="1"/>
</dbReference>
<keyword evidence="7" id="KW-0175">Coiled coil</keyword>
<keyword evidence="5" id="KW-1133">Transmembrane helix</keyword>
<dbReference type="InterPro" id="IPR050739">
    <property type="entry name" value="MFP"/>
</dbReference>
<dbReference type="EMBL" id="CP117269">
    <property type="protein sequence ID" value="WFS26318.1"/>
    <property type="molecule type" value="Genomic_DNA"/>
</dbReference>
<feature type="coiled-coil region" evidence="7">
    <location>
        <begin position="3"/>
        <end position="30"/>
    </location>
</feature>
<keyword evidence="3" id="KW-0813">Transport</keyword>
<dbReference type="Proteomes" id="UP000318939">
    <property type="component" value="Plasmid pTi6.2"/>
</dbReference>
<keyword evidence="4" id="KW-0812">Transmembrane</keyword>
<accession>A0ABY8IT31</accession>
<name>A0ABY8IT31_9HYPH</name>
<reference evidence="9" key="2">
    <citation type="journal article" date="2023" name="MicrobiologyOpen">
        <title>Genomics of the tumorigenes clade of the family Rhizobiaceae and description of Rhizobium rhododendri sp. nov.</title>
        <authorList>
            <person name="Kuzmanovic N."/>
            <person name="diCenzo G.C."/>
            <person name="Bunk B."/>
            <person name="Sproeer C."/>
            <person name="Fruehling A."/>
            <person name="Neumann-Schaal M."/>
            <person name="Overmann J."/>
            <person name="Smalla K."/>
        </authorList>
    </citation>
    <scope>NUCLEOTIDE SEQUENCE</scope>
    <source>
        <strain evidence="9">Rho-6.2</strain>
        <plasmid evidence="9">pTi6.2</plasmid>
    </source>
</reference>
<dbReference type="Gene3D" id="2.40.50.100">
    <property type="match status" value="1"/>
</dbReference>
<dbReference type="InterPro" id="IPR058982">
    <property type="entry name" value="Beta-barrel_AprE"/>
</dbReference>
<dbReference type="PRINTS" id="PR01490">
    <property type="entry name" value="RTXTOXIND"/>
</dbReference>
<dbReference type="Pfam" id="PF26002">
    <property type="entry name" value="Beta-barrel_AprE"/>
    <property type="match status" value="1"/>
</dbReference>
<dbReference type="Gene3D" id="2.40.30.170">
    <property type="match status" value="1"/>
</dbReference>
<geneLocation type="plasmid" evidence="9 10">
    <name>pTi6.2</name>
</geneLocation>
<proteinExistence type="inferred from homology"/>
<sequence length="201" mass="21630">MKEGDASRQVDQLEQQLVKAETRREAMTIKSPIDGVVQTSAITTIGQVVSAGTELMRVVPKGAALEIEAYIPNSDIGFVSVGQEAVIKVEAFPFTRYGIISGHVTEVGTDAIPEPDAQALEGQPAKELQSLIPIGNVQRVQNLVFPVTIRPDVSTINVDGKTLPLSSGMATTVEIKTGKRRILEYLFSPLAAITSEAMQER</sequence>
<dbReference type="InterPro" id="IPR006144">
    <property type="entry name" value="Secretion_HlyD_CS"/>
</dbReference>
<evidence type="ECO:0000256" key="6">
    <source>
        <dbReference type="ARBA" id="ARBA00023136"/>
    </source>
</evidence>
<reference evidence="9" key="1">
    <citation type="journal article" date="2019" name="Phytopathology">
        <title>A Novel Group of Rhizobium tumorigenes-Like Agrobacteria Associated with Crown Gall Disease of Rhododendron and Blueberry.</title>
        <authorList>
            <person name="Kuzmanovic N."/>
            <person name="Behrens P."/>
            <person name="Idczak E."/>
            <person name="Wagner S."/>
            <person name="Gotz M."/>
            <person name="Sproer C."/>
            <person name="Bunk B."/>
            <person name="Overmann J."/>
            <person name="Smalla K."/>
        </authorList>
    </citation>
    <scope>NUCLEOTIDE SEQUENCE</scope>
    <source>
        <strain evidence="9">Rho-6.2</strain>
    </source>
</reference>
<comment type="similarity">
    <text evidence="2">Belongs to the membrane fusion protein (MFP) (TC 8.A.1) family.</text>
</comment>
<evidence type="ECO:0000313" key="10">
    <source>
        <dbReference type="Proteomes" id="UP000318939"/>
    </source>
</evidence>
<keyword evidence="10" id="KW-1185">Reference proteome</keyword>
<keyword evidence="9" id="KW-0614">Plasmid</keyword>
<evidence type="ECO:0000256" key="7">
    <source>
        <dbReference type="SAM" id="Coils"/>
    </source>
</evidence>
<keyword evidence="6" id="KW-0472">Membrane</keyword>
<protein>
    <submittedName>
        <fullName evidence="9">HlyD family efflux transporter periplasmic adaptor subunit</fullName>
    </submittedName>
</protein>
<evidence type="ECO:0000256" key="3">
    <source>
        <dbReference type="ARBA" id="ARBA00022448"/>
    </source>
</evidence>
<comment type="subcellular location">
    <subcellularLocation>
        <location evidence="1">Membrane</location>
        <topology evidence="1">Single-pass membrane protein</topology>
    </subcellularLocation>
</comment>
<dbReference type="PANTHER" id="PTHR30386:SF27">
    <property type="entry name" value="MEMBRANE FUSION PROTEIN (MFP) FAMILY PROTEIN"/>
    <property type="match status" value="1"/>
</dbReference>
<dbReference type="PROSITE" id="PS00543">
    <property type="entry name" value="HLYD_FAMILY"/>
    <property type="match status" value="1"/>
</dbReference>
<evidence type="ECO:0000256" key="2">
    <source>
        <dbReference type="ARBA" id="ARBA00009477"/>
    </source>
</evidence>
<evidence type="ECO:0000256" key="4">
    <source>
        <dbReference type="ARBA" id="ARBA00022692"/>
    </source>
</evidence>
<dbReference type="RefSeq" id="WP_142832152.1">
    <property type="nucleotide sequence ID" value="NZ_CP117269.1"/>
</dbReference>
<evidence type="ECO:0000259" key="8">
    <source>
        <dbReference type="Pfam" id="PF26002"/>
    </source>
</evidence>